<keyword evidence="1" id="KW-1133">Transmembrane helix</keyword>
<keyword evidence="3" id="KW-0406">Ion transport</keyword>
<dbReference type="Proteomes" id="UP000027982">
    <property type="component" value="Chromosome"/>
</dbReference>
<dbReference type="HOGENOM" id="CLU_768956_0_0_0"/>
<keyword evidence="1" id="KW-0812">Transmembrane</keyword>
<keyword evidence="1" id="KW-0472">Membrane</keyword>
<feature type="transmembrane region" description="Helical" evidence="1">
    <location>
        <begin position="48"/>
        <end position="70"/>
    </location>
</feature>
<dbReference type="Pfam" id="PF07885">
    <property type="entry name" value="Ion_trans_2"/>
    <property type="match status" value="1"/>
</dbReference>
<protein>
    <submittedName>
        <fullName evidence="3">K+ channel, pore region</fullName>
    </submittedName>
</protein>
<keyword evidence="3" id="KW-0813">Transport</keyword>
<keyword evidence="4" id="KW-1185">Reference proteome</keyword>
<sequence>MVLPRTLVSRFRLTQLFYRITWPLASWLARRIPPGRIRDSLLASYGPLSLIALISWWATVLIVGFACLGYGVESMQGVPRGFFQELYLSGTTFFTLGLGDEKPQTAITRVITFLEAGIGFGTLAIVIGYLPVLYQAFARRELNIVLLASRAGYPSTAAGLLTRLGRHPDESRLLAALSTYEQWCAEVMENHSSYPMLAHYRSQHERQSWLASLTMLLDTCAVLQVGFENHPEWHGAVEDQAELTFAMGCRAVVKLTTLIQPPAREGYPDRLQPARLAYLARVLSGSGLELRHDPESVSRLNELRQLYEPQVFSIARHLLLDIPPFVVESEMFESTTPESAVRDAEET</sequence>
<keyword evidence="3" id="KW-0407">Ion channel</keyword>
<feature type="transmembrane region" description="Helical" evidence="1">
    <location>
        <begin position="111"/>
        <end position="134"/>
    </location>
</feature>
<evidence type="ECO:0000313" key="3">
    <source>
        <dbReference type="EMBL" id="AIE87518.1"/>
    </source>
</evidence>
<organism evidence="3 4">
    <name type="scientific">Fimbriimonas ginsengisoli Gsoil 348</name>
    <dbReference type="NCBI Taxonomy" id="661478"/>
    <lineage>
        <taxon>Bacteria</taxon>
        <taxon>Bacillati</taxon>
        <taxon>Armatimonadota</taxon>
        <taxon>Fimbriimonadia</taxon>
        <taxon>Fimbriimonadales</taxon>
        <taxon>Fimbriimonadaceae</taxon>
        <taxon>Fimbriimonas</taxon>
    </lineage>
</organism>
<evidence type="ECO:0000259" key="2">
    <source>
        <dbReference type="Pfam" id="PF07885"/>
    </source>
</evidence>
<accession>A0A068NVH1</accession>
<feature type="domain" description="Potassium channel" evidence="2">
    <location>
        <begin position="67"/>
        <end position="130"/>
    </location>
</feature>
<evidence type="ECO:0000313" key="4">
    <source>
        <dbReference type="Proteomes" id="UP000027982"/>
    </source>
</evidence>
<reference evidence="3 4" key="1">
    <citation type="journal article" date="2014" name="PLoS ONE">
        <title>The first complete genome sequence of the class fimbriimonadia in the phylum armatimonadetes.</title>
        <authorList>
            <person name="Hu Z.Y."/>
            <person name="Wang Y.Z."/>
            <person name="Im W.T."/>
            <person name="Wang S.Y."/>
            <person name="Zhao G.P."/>
            <person name="Zheng H.J."/>
            <person name="Quan Z.X."/>
        </authorList>
    </citation>
    <scope>NUCLEOTIDE SEQUENCE [LARGE SCALE GENOMIC DNA]</scope>
    <source>
        <strain evidence="3">Gsoil 348</strain>
    </source>
</reference>
<dbReference type="AlphaFoldDB" id="A0A068NVH1"/>
<name>A0A068NVH1_FIMGI</name>
<dbReference type="KEGG" id="fgi:OP10G_4150"/>
<proteinExistence type="predicted"/>
<evidence type="ECO:0000256" key="1">
    <source>
        <dbReference type="SAM" id="Phobius"/>
    </source>
</evidence>
<dbReference type="STRING" id="661478.OP10G_4150"/>
<dbReference type="SUPFAM" id="SSF81324">
    <property type="entry name" value="Voltage-gated potassium channels"/>
    <property type="match status" value="1"/>
</dbReference>
<dbReference type="Gene3D" id="1.10.287.70">
    <property type="match status" value="1"/>
</dbReference>
<gene>
    <name evidence="3" type="ORF">OP10G_4150</name>
</gene>
<dbReference type="InterPro" id="IPR013099">
    <property type="entry name" value="K_chnl_dom"/>
</dbReference>
<dbReference type="GO" id="GO:0034220">
    <property type="term" value="P:monoatomic ion transmembrane transport"/>
    <property type="evidence" value="ECO:0007669"/>
    <property type="project" value="UniProtKB-KW"/>
</dbReference>
<dbReference type="EMBL" id="CP007139">
    <property type="protein sequence ID" value="AIE87518.1"/>
    <property type="molecule type" value="Genomic_DNA"/>
</dbReference>